<dbReference type="GO" id="GO:0008168">
    <property type="term" value="F:methyltransferase activity"/>
    <property type="evidence" value="ECO:0007669"/>
    <property type="project" value="UniProtKB-KW"/>
</dbReference>
<dbReference type="Gene3D" id="3.40.50.150">
    <property type="entry name" value="Vaccinia Virus protein VP39"/>
    <property type="match status" value="1"/>
</dbReference>
<keyword evidence="3" id="KW-0489">Methyltransferase</keyword>
<evidence type="ECO:0000313" key="3">
    <source>
        <dbReference type="EMBL" id="KKT58324.1"/>
    </source>
</evidence>
<dbReference type="EMBL" id="LCIR01000035">
    <property type="protein sequence ID" value="KKT58324.1"/>
    <property type="molecule type" value="Genomic_DNA"/>
</dbReference>
<dbReference type="AlphaFoldDB" id="A0A0G1LEI5"/>
<dbReference type="CDD" id="cd02440">
    <property type="entry name" value="AdoMet_MTases"/>
    <property type="match status" value="1"/>
</dbReference>
<dbReference type="PANTHER" id="PTHR43861">
    <property type="entry name" value="TRANS-ACONITATE 2-METHYLTRANSFERASE-RELATED"/>
    <property type="match status" value="1"/>
</dbReference>
<dbReference type="Proteomes" id="UP000034087">
    <property type="component" value="Unassembled WGS sequence"/>
</dbReference>
<dbReference type="InterPro" id="IPR041698">
    <property type="entry name" value="Methyltransf_25"/>
</dbReference>
<gene>
    <name evidence="3" type="ORF">UW53_C0035G0006</name>
</gene>
<dbReference type="SUPFAM" id="SSF53335">
    <property type="entry name" value="S-adenosyl-L-methionine-dependent methyltransferases"/>
    <property type="match status" value="1"/>
</dbReference>
<sequence length="268" mass="31132">MRDVPLCEIPRSWYIVRPMARPWSRKKAKRQIRESGRNKGRGGAFWNKEYKNKEHIVLSSNPSEDLVKFTRWLSRQHGGKYLNKTISILDLGCGNGRNLIYLAQQFGCHGVGFDISHEATAQATRLSNDLPLEYETRTIAGPIPLPDQSQTIVLDMMTSHFLKEAERKILIGEIARVLRPDGWLFFKTFLRDEDQHAERFLRENPAGEEGSYIHPIIGVSEHVFTEKEIYDFLGEYFIIHKTSKSHRHTRHGKAWKRRSISVYAQKKD</sequence>
<dbReference type="GO" id="GO:0032259">
    <property type="term" value="P:methylation"/>
    <property type="evidence" value="ECO:0007669"/>
    <property type="project" value="UniProtKB-KW"/>
</dbReference>
<feature type="domain" description="Methyltransferase" evidence="2">
    <location>
        <begin position="88"/>
        <end position="182"/>
    </location>
</feature>
<organism evidence="3 4">
    <name type="scientific">Candidatus Giovannonibacteria bacterium GW2011_GWA1_44_25</name>
    <dbReference type="NCBI Taxonomy" id="1618645"/>
    <lineage>
        <taxon>Bacteria</taxon>
        <taxon>Candidatus Giovannoniibacteriota</taxon>
    </lineage>
</organism>
<keyword evidence="1" id="KW-0808">Transferase</keyword>
<evidence type="ECO:0000259" key="2">
    <source>
        <dbReference type="Pfam" id="PF13649"/>
    </source>
</evidence>
<evidence type="ECO:0000313" key="4">
    <source>
        <dbReference type="Proteomes" id="UP000034087"/>
    </source>
</evidence>
<accession>A0A0G1LEI5</accession>
<dbReference type="InterPro" id="IPR029063">
    <property type="entry name" value="SAM-dependent_MTases_sf"/>
</dbReference>
<comment type="caution">
    <text evidence="3">The sequence shown here is derived from an EMBL/GenBank/DDBJ whole genome shotgun (WGS) entry which is preliminary data.</text>
</comment>
<protein>
    <submittedName>
        <fullName evidence="3">Methylase involved in ubiquinone/menaquinone biosynthesis</fullName>
    </submittedName>
</protein>
<dbReference type="Pfam" id="PF13649">
    <property type="entry name" value="Methyltransf_25"/>
    <property type="match status" value="1"/>
</dbReference>
<proteinExistence type="predicted"/>
<name>A0A0G1LEI5_9BACT</name>
<keyword evidence="3" id="KW-0830">Ubiquinone</keyword>
<evidence type="ECO:0000256" key="1">
    <source>
        <dbReference type="ARBA" id="ARBA00022679"/>
    </source>
</evidence>
<reference evidence="3 4" key="1">
    <citation type="journal article" date="2015" name="Nature">
        <title>rRNA introns, odd ribosomes, and small enigmatic genomes across a large radiation of phyla.</title>
        <authorList>
            <person name="Brown C.T."/>
            <person name="Hug L.A."/>
            <person name="Thomas B.C."/>
            <person name="Sharon I."/>
            <person name="Castelle C.J."/>
            <person name="Singh A."/>
            <person name="Wilkins M.J."/>
            <person name="Williams K.H."/>
            <person name="Banfield J.F."/>
        </authorList>
    </citation>
    <scope>NUCLEOTIDE SEQUENCE [LARGE SCALE GENOMIC DNA]</scope>
</reference>